<evidence type="ECO:0000256" key="3">
    <source>
        <dbReference type="PROSITE-ProRule" id="PRU00023"/>
    </source>
</evidence>
<evidence type="ECO:0000313" key="4">
    <source>
        <dbReference type="EMBL" id="CAE7565399.1"/>
    </source>
</evidence>
<keyword evidence="2 3" id="KW-0040">ANK repeat</keyword>
<dbReference type="Gene3D" id="1.25.40.20">
    <property type="entry name" value="Ankyrin repeat-containing domain"/>
    <property type="match status" value="2"/>
</dbReference>
<feature type="repeat" description="ANK" evidence="3">
    <location>
        <begin position="48"/>
        <end position="74"/>
    </location>
</feature>
<sequence length="435" mass="46347">MLIEAGAAANASDVMGMTPLRAACHNGSVELVSRLLQARADRNVRDADGVSPLVILGENGHWEVVQLLLGAGVDKDGIFTGASPLLAACENGHLRVVEVLLAAGARNEPNAKGISPVLAAAEIGHMGLVTLLIRQRSDLNQVDIGGRSPLLAACMNGHSDVAGLLLDSAADHNRQDTAGTSPLLAASTAGSLETVRLLLTARADADLTNREGQSPLQTALHKNHLDLAALLRESCEDMFYFCNVSSGGAATKVIGRSQTLSVEVGITTVLSFTVYECPEPVFTPETARCLGLLRVPVERLAERYSSGIFQQWFNLDTKTDPRMPAGDLQSLVSRFEQAYADAVADVYQPKICLSVIGTAFEVQRGTRQTCSIFVGEDVKTQAGPDLKALIASHKQQAAYIDALHEEIRRFNVPSYRPLAASMGMQGSMKPPPTMP</sequence>
<dbReference type="Pfam" id="PF13637">
    <property type="entry name" value="Ank_4"/>
    <property type="match status" value="1"/>
</dbReference>
<feature type="repeat" description="ANK" evidence="3">
    <location>
        <begin position="15"/>
        <end position="47"/>
    </location>
</feature>
<accession>A0A812UH52</accession>
<proteinExistence type="predicted"/>
<dbReference type="PROSITE" id="PS50088">
    <property type="entry name" value="ANK_REPEAT"/>
    <property type="match status" value="6"/>
</dbReference>
<dbReference type="InterPro" id="IPR036770">
    <property type="entry name" value="Ankyrin_rpt-contain_sf"/>
</dbReference>
<dbReference type="EMBL" id="CAJNDS010002688">
    <property type="protein sequence ID" value="CAE7565399.1"/>
    <property type="molecule type" value="Genomic_DNA"/>
</dbReference>
<feature type="repeat" description="ANK" evidence="3">
    <location>
        <begin position="178"/>
        <end position="210"/>
    </location>
</feature>
<dbReference type="AlphaFoldDB" id="A0A812UH52"/>
<dbReference type="SMART" id="SM00248">
    <property type="entry name" value="ANK"/>
    <property type="match status" value="7"/>
</dbReference>
<dbReference type="PROSITE" id="PS50297">
    <property type="entry name" value="ANK_REP_REGION"/>
    <property type="match status" value="6"/>
</dbReference>
<feature type="repeat" description="ANK" evidence="3">
    <location>
        <begin position="112"/>
        <end position="144"/>
    </location>
</feature>
<dbReference type="Proteomes" id="UP000604046">
    <property type="component" value="Unassembled WGS sequence"/>
</dbReference>
<protein>
    <submittedName>
        <fullName evidence="4">ANKRD50 protein</fullName>
    </submittedName>
</protein>
<gene>
    <name evidence="4" type="primary">ANKRD50</name>
    <name evidence="4" type="ORF">SNAT2548_LOCUS32021</name>
</gene>
<feature type="repeat" description="ANK" evidence="3">
    <location>
        <begin position="80"/>
        <end position="105"/>
    </location>
</feature>
<evidence type="ECO:0000313" key="5">
    <source>
        <dbReference type="Proteomes" id="UP000604046"/>
    </source>
</evidence>
<reference evidence="4" key="1">
    <citation type="submission" date="2021-02" db="EMBL/GenBank/DDBJ databases">
        <authorList>
            <person name="Dougan E. K."/>
            <person name="Rhodes N."/>
            <person name="Thang M."/>
            <person name="Chan C."/>
        </authorList>
    </citation>
    <scope>NUCLEOTIDE SEQUENCE</scope>
</reference>
<evidence type="ECO:0000256" key="2">
    <source>
        <dbReference type="ARBA" id="ARBA00023043"/>
    </source>
</evidence>
<dbReference type="PANTHER" id="PTHR24126:SF14">
    <property type="entry name" value="ANK_REP_REGION DOMAIN-CONTAINING PROTEIN"/>
    <property type="match status" value="1"/>
</dbReference>
<dbReference type="SUPFAM" id="SSF48403">
    <property type="entry name" value="Ankyrin repeat"/>
    <property type="match status" value="1"/>
</dbReference>
<feature type="non-terminal residue" evidence="4">
    <location>
        <position position="435"/>
    </location>
</feature>
<comment type="caution">
    <text evidence="4">The sequence shown here is derived from an EMBL/GenBank/DDBJ whole genome shotgun (WGS) entry which is preliminary data.</text>
</comment>
<dbReference type="InterPro" id="IPR002110">
    <property type="entry name" value="Ankyrin_rpt"/>
</dbReference>
<name>A0A812UH52_9DINO</name>
<feature type="repeat" description="ANK" evidence="3">
    <location>
        <begin position="145"/>
        <end position="177"/>
    </location>
</feature>
<organism evidence="4 5">
    <name type="scientific">Symbiodinium natans</name>
    <dbReference type="NCBI Taxonomy" id="878477"/>
    <lineage>
        <taxon>Eukaryota</taxon>
        <taxon>Sar</taxon>
        <taxon>Alveolata</taxon>
        <taxon>Dinophyceae</taxon>
        <taxon>Suessiales</taxon>
        <taxon>Symbiodiniaceae</taxon>
        <taxon>Symbiodinium</taxon>
    </lineage>
</organism>
<dbReference type="OrthoDB" id="437740at2759"/>
<keyword evidence="1" id="KW-0677">Repeat</keyword>
<dbReference type="PANTHER" id="PTHR24126">
    <property type="entry name" value="ANKYRIN REPEAT, PH AND SEC7 DOMAIN CONTAINING PROTEIN SECG-RELATED"/>
    <property type="match status" value="1"/>
</dbReference>
<keyword evidence="5" id="KW-1185">Reference proteome</keyword>
<evidence type="ECO:0000256" key="1">
    <source>
        <dbReference type="ARBA" id="ARBA00022737"/>
    </source>
</evidence>
<dbReference type="Pfam" id="PF12796">
    <property type="entry name" value="Ank_2"/>
    <property type="match status" value="2"/>
</dbReference>